<reference evidence="3" key="2">
    <citation type="submission" date="2011-03" db="EMBL/GenBank/DDBJ databases">
        <title>Annotation of Magnaporthe poae ATCC 64411.</title>
        <authorList>
            <person name="Ma L.-J."/>
            <person name="Dead R."/>
            <person name="Young S.K."/>
            <person name="Zeng Q."/>
            <person name="Gargeya S."/>
            <person name="Fitzgerald M."/>
            <person name="Haas B."/>
            <person name="Abouelleil A."/>
            <person name="Alvarado L."/>
            <person name="Arachchi H.M."/>
            <person name="Berlin A."/>
            <person name="Brown A."/>
            <person name="Chapman S.B."/>
            <person name="Chen Z."/>
            <person name="Dunbar C."/>
            <person name="Freedman E."/>
            <person name="Gearin G."/>
            <person name="Gellesch M."/>
            <person name="Goldberg J."/>
            <person name="Griggs A."/>
            <person name="Gujja S."/>
            <person name="Heiman D."/>
            <person name="Howarth C."/>
            <person name="Larson L."/>
            <person name="Lui A."/>
            <person name="MacDonald P.J.P."/>
            <person name="Mehta T."/>
            <person name="Montmayeur A."/>
            <person name="Murphy C."/>
            <person name="Neiman D."/>
            <person name="Pearson M."/>
            <person name="Priest M."/>
            <person name="Roberts A."/>
            <person name="Saif S."/>
            <person name="Shea T."/>
            <person name="Shenoy N."/>
            <person name="Sisk P."/>
            <person name="Stolte C."/>
            <person name="Sykes S."/>
            <person name="Yandava C."/>
            <person name="Wortman J."/>
            <person name="Nusbaum C."/>
            <person name="Birren B."/>
        </authorList>
    </citation>
    <scope>NUCLEOTIDE SEQUENCE</scope>
    <source>
        <strain evidence="3">ATCC 64411</strain>
    </source>
</reference>
<dbReference type="Gene3D" id="3.30.2040.10">
    <property type="entry name" value="PSTPO5379-like domain"/>
    <property type="match status" value="1"/>
</dbReference>
<evidence type="ECO:0008006" key="4">
    <source>
        <dbReference type="Google" id="ProtNLM"/>
    </source>
</evidence>
<proteinExistence type="inferred from homology"/>
<dbReference type="OrthoDB" id="10262538at2759"/>
<feature type="non-terminal residue" evidence="3">
    <location>
        <position position="1"/>
    </location>
</feature>
<comment type="similarity">
    <text evidence="1">Belongs to the D-glutamate cyclase family.</text>
</comment>
<protein>
    <recommendedName>
        <fullName evidence="4">DUF1445 domain-containing protein</fullName>
    </recommendedName>
</protein>
<reference evidence="3" key="1">
    <citation type="submission" date="2010-05" db="EMBL/GenBank/DDBJ databases">
        <title>The Genome Sequence of Magnaporthe poae strain ATCC 64411.</title>
        <authorList>
            <consortium name="The Broad Institute Genome Sequencing Platform"/>
            <consortium name="Broad Institute Genome Sequencing Center for Infectious Disease"/>
            <person name="Ma L.-J."/>
            <person name="Dead R."/>
            <person name="Young S."/>
            <person name="Zeng Q."/>
            <person name="Koehrsen M."/>
            <person name="Alvarado L."/>
            <person name="Berlin A."/>
            <person name="Chapman S.B."/>
            <person name="Chen Z."/>
            <person name="Freedman E."/>
            <person name="Gellesch M."/>
            <person name="Goldberg J."/>
            <person name="Griggs A."/>
            <person name="Gujja S."/>
            <person name="Heilman E.R."/>
            <person name="Heiman D."/>
            <person name="Hepburn T."/>
            <person name="Howarth C."/>
            <person name="Jen D."/>
            <person name="Larson L."/>
            <person name="Mehta T."/>
            <person name="Neiman D."/>
            <person name="Pearson M."/>
            <person name="Roberts A."/>
            <person name="Saif S."/>
            <person name="Shea T."/>
            <person name="Shenoy N."/>
            <person name="Sisk P."/>
            <person name="Stolte C."/>
            <person name="Sykes S."/>
            <person name="Walk T."/>
            <person name="White J."/>
            <person name="Yandava C."/>
            <person name="Haas B."/>
            <person name="Nusbaum C."/>
            <person name="Birren B."/>
        </authorList>
    </citation>
    <scope>NUCLEOTIDE SEQUENCE</scope>
    <source>
        <strain evidence="3">ATCC 64411</strain>
    </source>
</reference>
<dbReference type="SUPFAM" id="SSF160920">
    <property type="entry name" value="PSTPO5379-like"/>
    <property type="match status" value="1"/>
</dbReference>
<dbReference type="PANTHER" id="PTHR32022:SF10">
    <property type="entry name" value="D-GLUTAMATE CYCLASE, MITOCHONDRIAL"/>
    <property type="match status" value="1"/>
</dbReference>
<dbReference type="InterPro" id="IPR038021">
    <property type="entry name" value="Putative_hydro-lyase"/>
</dbReference>
<dbReference type="EMBL" id="GL876976">
    <property type="protein sequence ID" value="KLU90973.1"/>
    <property type="molecule type" value="Genomic_DNA"/>
</dbReference>
<keyword evidence="2" id="KW-0456">Lyase</keyword>
<dbReference type="AlphaFoldDB" id="A0A0H2U471"/>
<dbReference type="PANTHER" id="PTHR32022">
    <property type="entry name" value="D-GLUTAMATE CYCLASE, MITOCHONDRIAL"/>
    <property type="match status" value="1"/>
</dbReference>
<dbReference type="VEuPathDB" id="FungiDB:MAPG_09498"/>
<gene>
    <name evidence="3" type="ORF">MAPG_09498</name>
</gene>
<dbReference type="Pfam" id="PF07286">
    <property type="entry name" value="D-Glu_cyclase"/>
    <property type="match status" value="1"/>
</dbReference>
<sequence length="103" mass="10861">FASTHGEPVAWGWEAVTALGIVDVARPEFGDAPLRANGSGLPFGPGEYEEDGEEFVPVFWGCGVTPQEAVRQAGLEGTVMAHAPGHMIVLDLTDREVFPGALV</sequence>
<evidence type="ECO:0000256" key="1">
    <source>
        <dbReference type="ARBA" id="ARBA00007896"/>
    </source>
</evidence>
<dbReference type="InterPro" id="IPR009906">
    <property type="entry name" value="D-Glu_cyclase"/>
</dbReference>
<evidence type="ECO:0000313" key="3">
    <source>
        <dbReference type="EMBL" id="KLU90973.1"/>
    </source>
</evidence>
<evidence type="ECO:0000256" key="2">
    <source>
        <dbReference type="ARBA" id="ARBA00023239"/>
    </source>
</evidence>
<dbReference type="GO" id="GO:0047820">
    <property type="term" value="F:D-glutamate cyclase activity"/>
    <property type="evidence" value="ECO:0007669"/>
    <property type="project" value="TreeGrafter"/>
</dbReference>
<accession>A0A0H2U471</accession>
<name>A0A0H2U471_MAGP6</name>
<dbReference type="GO" id="GO:0006536">
    <property type="term" value="P:glutamate metabolic process"/>
    <property type="evidence" value="ECO:0007669"/>
    <property type="project" value="TreeGrafter"/>
</dbReference>
<organism evidence="3">
    <name type="scientific">Magnaporthiopsis poae (strain ATCC 64411 / 73-15)</name>
    <name type="common">Kentucky bluegrass fungus</name>
    <name type="synonym">Magnaporthe poae</name>
    <dbReference type="NCBI Taxonomy" id="644358"/>
    <lineage>
        <taxon>Eukaryota</taxon>
        <taxon>Fungi</taxon>
        <taxon>Dikarya</taxon>
        <taxon>Ascomycota</taxon>
        <taxon>Pezizomycotina</taxon>
        <taxon>Sordariomycetes</taxon>
        <taxon>Sordariomycetidae</taxon>
        <taxon>Magnaporthales</taxon>
        <taxon>Magnaporthaceae</taxon>
        <taxon>Magnaporthiopsis</taxon>
    </lineage>
</organism>